<sequence>MPPEPKMPPQRAVSFKSQVKNDKSPFSRALEEYIQQKGKKSKTPQFIANLQSSPQLPSEQDINNALMQLEDEAANSPVPRTINKFLRPVITVLADYSGVVDTMSNADPMPTAIIWGCLKVVIESSKRYLNLYDAIQNQLVDIKKQLEVLTEFEELFGDSKNMQKLLRDTYINVIRFWVRVDKECRRCVANRMIRSVTSFSTSKLDEVIKSIEKNVDQVSKLVPVVQERIQRGEREDAAEERRLAGIARDQQSAFNKQQLEEMKRNAIARKGELQKDVRNWLRAHSTLNESNFRHQEQYLRRRSHDTCSWLFSHDEFENWKKPDSKSPVLWVRAVPGAGKSVLTAFTQSTFQTNLSLCSLYQYYSFDETFSSLQVYCAIAEQLANRLWAHLEDVPKDIHAFTQRTSTALLIEDVKEFICMSLSHLPPTYLFLDGLDEECDSGPRWEVLSDTLSFFIKLTRNKSYQFKLWCSSQHRADLNQHLKECAIIEVTKDTNTADIELYLSKSISKLDSLDLDQGYQNLILQELRRKADGCFLWASLMLNSISGAVTLSDVQRQVQVGLPKDYENYYQDKMDKIEASKKPLVLKLLACIAYARRPLRLDELCESIAILDVSDCDNIDKRQKPFRKMILKLCEPLVQIEDVDTADGKISTCTLTHGSVRQFLLKHPKCLGKPQKLAYEITEEVIANVCLKYLWQSRYKRPLVQSQDTFKDNNDEDVMEHYLLSYAAKYWDKHLDGVTYTPELCMRVQNFITSAQFFTCLQIQSLFVGGQFQFWLNSSRTWTGPHLRRVFPAWLAANCDNKLETKYSDFFGEWNHVLDGVTNMRGRYPGEIDRIFWASMGPTNFLQHGQSRYKSFIFQTTDGEPDLEMPSRYYDGIDVAGQNMVVLKIDNLGSSSEELEFTCQQWKLGRGRPKLTGSQKLNASRMNWYLYDHPVSKRALGRPVPVSLTPDLQYLRIGSQLFAKQNDNYIPIKLFDKELYFEEMANSGPHIAVSTRQDLTHENLVDIQAKENLILDYGEYLAQKMNQQLAKGEEQAATNLSTAPATTIQESQSSLSSYSSSNSSVASLVIEDDIDTDEHKDEKTTIEEFDDLVDASDISSDGNSAETDWSEGSTSGDSDELDDEDQWNDWANERVNFEDLNNEFDDSNYQKSNDVDDFGSDIPDVPDYDNLLDDFNESGNEEEMGGIGQDSDIEMTLSGAPGYFFKLAHLDTDPKDRESSVASHYSQSLYSGSESGNSQGDENSMDHEESDRLEDLYLGKKSLGKDAPRVSIQIFDTTMQDQTPIFHFSQRVSGGVFQSPPNFHPTAPLLVWPLGDGKVLFANYLTNTYFTRELCCSTYHSCHIFVKTKFSSCGRFIHFAALEGRPVEKKPEMHLSLQVSTHQLSSRKTARSPPRLLFKINVSLGESARMSASRLPYTLTWTDTELFFVTRGEELNVIRIPLFKGADGKTAPVCYTQNSIYLPRSAESRNVYYFPPSTSKSKKEKDKAKGKEEVGKIIIGSNSSVPSQGLIVTRRSMIQPPIGVLVKEDTDLGGWKCKSVDLETDEKGKKERINVLGGRLQGKFESFDLKEDCDIVPYLF</sequence>
<keyword evidence="6" id="KW-1185">Reference proteome</keyword>
<feature type="compositionally biased region" description="Basic and acidic residues" evidence="2">
    <location>
        <begin position="1076"/>
        <end position="1085"/>
    </location>
</feature>
<dbReference type="Pfam" id="PF24809">
    <property type="entry name" value="DUF7708"/>
    <property type="match status" value="1"/>
</dbReference>
<name>A0A4Z1JKV6_9HELO</name>
<feature type="compositionally biased region" description="Polar residues" evidence="2">
    <location>
        <begin position="1096"/>
        <end position="1115"/>
    </location>
</feature>
<dbReference type="InterPro" id="IPR056125">
    <property type="entry name" value="DUF7708"/>
</dbReference>
<dbReference type="EMBL" id="PQXM01000295">
    <property type="protein sequence ID" value="TGO74248.1"/>
    <property type="molecule type" value="Genomic_DNA"/>
</dbReference>
<feature type="region of interest" description="Disordered" evidence="2">
    <location>
        <begin position="1069"/>
        <end position="1123"/>
    </location>
</feature>
<feature type="domain" description="DUF7708" evidence="3">
    <location>
        <begin position="84"/>
        <end position="224"/>
    </location>
</feature>
<dbReference type="Proteomes" id="UP000297229">
    <property type="component" value="Unassembled WGS sequence"/>
</dbReference>
<dbReference type="STRING" id="278938.A0A4Z1JKV6"/>
<protein>
    <recommendedName>
        <fullName evidence="7">NACHT domain-containing protein</fullName>
    </recommendedName>
</protein>
<dbReference type="Pfam" id="PF24883">
    <property type="entry name" value="NPHP3_N"/>
    <property type="match status" value="1"/>
</dbReference>
<keyword evidence="1" id="KW-0677">Repeat</keyword>
<dbReference type="PANTHER" id="PTHR10039">
    <property type="entry name" value="AMELOGENIN"/>
    <property type="match status" value="1"/>
</dbReference>
<feature type="domain" description="Nephrocystin 3-like N-terminal" evidence="4">
    <location>
        <begin position="305"/>
        <end position="471"/>
    </location>
</feature>
<dbReference type="PANTHER" id="PTHR10039:SF14">
    <property type="entry name" value="NACHT DOMAIN-CONTAINING PROTEIN"/>
    <property type="match status" value="1"/>
</dbReference>
<gene>
    <name evidence="5" type="ORF">BELL_0297g00130</name>
</gene>
<evidence type="ECO:0008006" key="7">
    <source>
        <dbReference type="Google" id="ProtNLM"/>
    </source>
</evidence>
<comment type="caution">
    <text evidence="5">The sequence shown here is derived from an EMBL/GenBank/DDBJ whole genome shotgun (WGS) entry which is preliminary data.</text>
</comment>
<feature type="region of interest" description="Disordered" evidence="2">
    <location>
        <begin position="1"/>
        <end position="26"/>
    </location>
</feature>
<organism evidence="5 6">
    <name type="scientific">Botrytis elliptica</name>
    <dbReference type="NCBI Taxonomy" id="278938"/>
    <lineage>
        <taxon>Eukaryota</taxon>
        <taxon>Fungi</taxon>
        <taxon>Dikarya</taxon>
        <taxon>Ascomycota</taxon>
        <taxon>Pezizomycotina</taxon>
        <taxon>Leotiomycetes</taxon>
        <taxon>Helotiales</taxon>
        <taxon>Sclerotiniaceae</taxon>
        <taxon>Botrytis</taxon>
    </lineage>
</organism>
<feature type="compositionally biased region" description="Polar residues" evidence="2">
    <location>
        <begin position="1219"/>
        <end position="1241"/>
    </location>
</feature>
<evidence type="ECO:0000256" key="1">
    <source>
        <dbReference type="ARBA" id="ARBA00022737"/>
    </source>
</evidence>
<evidence type="ECO:0000256" key="2">
    <source>
        <dbReference type="SAM" id="MobiDB-lite"/>
    </source>
</evidence>
<evidence type="ECO:0000259" key="3">
    <source>
        <dbReference type="Pfam" id="PF24809"/>
    </source>
</evidence>
<evidence type="ECO:0000259" key="4">
    <source>
        <dbReference type="Pfam" id="PF24883"/>
    </source>
</evidence>
<proteinExistence type="predicted"/>
<evidence type="ECO:0000313" key="5">
    <source>
        <dbReference type="EMBL" id="TGO74248.1"/>
    </source>
</evidence>
<dbReference type="InterPro" id="IPR056884">
    <property type="entry name" value="NPHP3-like_N"/>
</dbReference>
<feature type="region of interest" description="Disordered" evidence="2">
    <location>
        <begin position="1214"/>
        <end position="1250"/>
    </location>
</feature>
<dbReference type="OrthoDB" id="21416at2759"/>
<accession>A0A4Z1JKV6</accession>
<evidence type="ECO:0000313" key="6">
    <source>
        <dbReference type="Proteomes" id="UP000297229"/>
    </source>
</evidence>
<reference evidence="5 6" key="1">
    <citation type="submission" date="2017-12" db="EMBL/GenBank/DDBJ databases">
        <title>Comparative genomics of Botrytis spp.</title>
        <authorList>
            <person name="Valero-Jimenez C.A."/>
            <person name="Tapia P."/>
            <person name="Veloso J."/>
            <person name="Silva-Moreno E."/>
            <person name="Staats M."/>
            <person name="Valdes J.H."/>
            <person name="Van Kan J.A.L."/>
        </authorList>
    </citation>
    <scope>NUCLEOTIDE SEQUENCE [LARGE SCALE GENOMIC DNA]</scope>
    <source>
        <strain evidence="5 6">Be9601</strain>
    </source>
</reference>